<dbReference type="AlphaFoldDB" id="A0A5J9WP66"/>
<comment type="caution">
    <text evidence="1">The sequence shown here is derived from an EMBL/GenBank/DDBJ whole genome shotgun (WGS) entry which is preliminary data.</text>
</comment>
<dbReference type="Gramene" id="TVU49746">
    <property type="protein sequence ID" value="TVU49746"/>
    <property type="gene ID" value="EJB05_01079"/>
</dbReference>
<dbReference type="OrthoDB" id="2384430at2759"/>
<name>A0A5J9WP66_9POAL</name>
<dbReference type="Proteomes" id="UP000324897">
    <property type="component" value="Chromosome 6"/>
</dbReference>
<keyword evidence="2" id="KW-1185">Reference proteome</keyword>
<evidence type="ECO:0000313" key="1">
    <source>
        <dbReference type="EMBL" id="TVU49746.1"/>
    </source>
</evidence>
<dbReference type="PANTHER" id="PTHR36792">
    <property type="entry name" value="EXPRESSED PROTEIN"/>
    <property type="match status" value="1"/>
</dbReference>
<sequence>MEDPNGSVSHSERKPLSEVVGDCVQRWFQDTFKQARAGDPAMMVLVAQMFHSGYGVPKNEQKGRVWLEKASRFRSSAWRVGTKRPGYNASDSDSEEDGDVVTFILCNAIRVICNGGGLAIGSAGSE</sequence>
<reference evidence="1 2" key="1">
    <citation type="journal article" date="2019" name="Sci. Rep.">
        <title>A high-quality genome of Eragrostis curvula grass provides insights into Poaceae evolution and supports new strategies to enhance forage quality.</title>
        <authorList>
            <person name="Carballo J."/>
            <person name="Santos B.A.C.M."/>
            <person name="Zappacosta D."/>
            <person name="Garbus I."/>
            <person name="Selva J.P."/>
            <person name="Gallo C.A."/>
            <person name="Diaz A."/>
            <person name="Albertini E."/>
            <person name="Caccamo M."/>
            <person name="Echenique V."/>
        </authorList>
    </citation>
    <scope>NUCLEOTIDE SEQUENCE [LARGE SCALE GENOMIC DNA]</scope>
    <source>
        <strain evidence="2">cv. Victoria</strain>
        <tissue evidence="1">Leaf</tissue>
    </source>
</reference>
<proteinExistence type="predicted"/>
<protein>
    <submittedName>
        <fullName evidence="1">Uncharacterized protein</fullName>
    </submittedName>
</protein>
<dbReference type="InterPro" id="IPR011990">
    <property type="entry name" value="TPR-like_helical_dom_sf"/>
</dbReference>
<dbReference type="InterPro" id="IPR006597">
    <property type="entry name" value="Sel1-like"/>
</dbReference>
<dbReference type="Gene3D" id="1.25.40.10">
    <property type="entry name" value="Tetratricopeptide repeat domain"/>
    <property type="match status" value="1"/>
</dbReference>
<organism evidence="1 2">
    <name type="scientific">Eragrostis curvula</name>
    <name type="common">weeping love grass</name>
    <dbReference type="NCBI Taxonomy" id="38414"/>
    <lineage>
        <taxon>Eukaryota</taxon>
        <taxon>Viridiplantae</taxon>
        <taxon>Streptophyta</taxon>
        <taxon>Embryophyta</taxon>
        <taxon>Tracheophyta</taxon>
        <taxon>Spermatophyta</taxon>
        <taxon>Magnoliopsida</taxon>
        <taxon>Liliopsida</taxon>
        <taxon>Poales</taxon>
        <taxon>Poaceae</taxon>
        <taxon>PACMAD clade</taxon>
        <taxon>Chloridoideae</taxon>
        <taxon>Eragrostideae</taxon>
        <taxon>Eragrostidinae</taxon>
        <taxon>Eragrostis</taxon>
    </lineage>
</organism>
<dbReference type="EMBL" id="RWGY01000002">
    <property type="protein sequence ID" value="TVU49746.1"/>
    <property type="molecule type" value="Genomic_DNA"/>
</dbReference>
<evidence type="ECO:0000313" key="2">
    <source>
        <dbReference type="Proteomes" id="UP000324897"/>
    </source>
</evidence>
<dbReference type="SUPFAM" id="SSF81901">
    <property type="entry name" value="HCP-like"/>
    <property type="match status" value="1"/>
</dbReference>
<gene>
    <name evidence="1" type="ORF">EJB05_01079</name>
</gene>
<accession>A0A5J9WP66</accession>
<dbReference type="PANTHER" id="PTHR36792:SF16">
    <property type="entry name" value="OS05G0342900 PROTEIN"/>
    <property type="match status" value="1"/>
</dbReference>
<dbReference type="SMART" id="SM00671">
    <property type="entry name" value="SEL1"/>
    <property type="match status" value="1"/>
</dbReference>